<accession>A0ABM5LU48</accession>
<feature type="transmembrane region" description="Helical" evidence="1">
    <location>
        <begin position="36"/>
        <end position="54"/>
    </location>
</feature>
<protein>
    <submittedName>
        <fullName evidence="2">Uncharacterized protein</fullName>
    </submittedName>
</protein>
<name>A0ABM5LU48_BACA1</name>
<evidence type="ECO:0000313" key="2">
    <source>
        <dbReference type="EMBL" id="ADP31279.1"/>
    </source>
</evidence>
<reference evidence="2 3" key="1">
    <citation type="journal article" date="2011" name="Front. Microbiol.">
        <title>Genomic signatures of strain selection and enhancement in Bacillus atrophaeus var. globigii, a historical biowarfare simulant.</title>
        <authorList>
            <person name="Gibbons H.S."/>
            <person name="Broomall S.M."/>
            <person name="McNew L.A."/>
            <person name="Daligault H."/>
            <person name="Chapman C."/>
            <person name="Bruce D."/>
            <person name="Karavis M."/>
            <person name="Krepps M."/>
            <person name="McGregor P.A."/>
            <person name="Hong C."/>
            <person name="Park K.H."/>
            <person name="Akmal A."/>
            <person name="Feldman A."/>
            <person name="Lin J.S."/>
            <person name="Chang W.E."/>
            <person name="Higgs B.W."/>
            <person name="Demirev P."/>
            <person name="Lindquist J."/>
            <person name="Liem A."/>
            <person name="Fochler E."/>
            <person name="Read T.D."/>
            <person name="Tapia R."/>
            <person name="Johnson S."/>
            <person name="Bishop-Lilly K.A."/>
            <person name="Detter C."/>
            <person name="Han C."/>
            <person name="Sozhamannan S."/>
            <person name="Rosenzweig C.N."/>
            <person name="Skowronski E.W."/>
        </authorList>
    </citation>
    <scope>NUCLEOTIDE SEQUENCE [LARGE SCALE GENOMIC DNA]</scope>
    <source>
        <strain evidence="2 3">1942</strain>
    </source>
</reference>
<evidence type="ECO:0000313" key="3">
    <source>
        <dbReference type="Proteomes" id="UP000006867"/>
    </source>
</evidence>
<proteinExistence type="predicted"/>
<evidence type="ECO:0000256" key="1">
    <source>
        <dbReference type="SAM" id="Phobius"/>
    </source>
</evidence>
<gene>
    <name evidence="2" type="ordered locus">BATR1942_01605</name>
</gene>
<keyword evidence="1" id="KW-0812">Transmembrane</keyword>
<sequence>MVGLLTSIPLYNGTTLGDLVFQLADLSDWPKKGSHISAVCGLVLFLTGWVWSSFHFVKKLPAAGFTLLLLSFTAAAALQPLSEHIVFFIKRPAEGSSAVEYIQPRSYCHNRIEQKKVHITCTLRINHYGKQDTEVAIQPYFDKEMIKPQDVKIKAKTFTLSPRSKTNLNIRFTGISKKDIQMEGDSADMKLTVTNHTE</sequence>
<feature type="transmembrane region" description="Helical" evidence="1">
    <location>
        <begin position="60"/>
        <end position="81"/>
    </location>
</feature>
<keyword evidence="3" id="KW-1185">Reference proteome</keyword>
<dbReference type="Proteomes" id="UP000006867">
    <property type="component" value="Chromosome"/>
</dbReference>
<dbReference type="EMBL" id="CP002207">
    <property type="protein sequence ID" value="ADP31279.1"/>
    <property type="molecule type" value="Genomic_DNA"/>
</dbReference>
<keyword evidence="1" id="KW-0472">Membrane</keyword>
<organism evidence="2 3">
    <name type="scientific">Bacillus atrophaeus (strain 1942)</name>
    <dbReference type="NCBI Taxonomy" id="720555"/>
    <lineage>
        <taxon>Bacteria</taxon>
        <taxon>Bacillati</taxon>
        <taxon>Bacillota</taxon>
        <taxon>Bacilli</taxon>
        <taxon>Bacillales</taxon>
        <taxon>Bacillaceae</taxon>
        <taxon>Bacillus</taxon>
    </lineage>
</organism>
<keyword evidence="1" id="KW-1133">Transmembrane helix</keyword>